<evidence type="ECO:0000313" key="2">
    <source>
        <dbReference type="EMBL" id="NDY81649.1"/>
    </source>
</evidence>
<dbReference type="Pfam" id="PF09849">
    <property type="entry name" value="DUF2076"/>
    <property type="match status" value="1"/>
</dbReference>
<organism evidence="2">
    <name type="scientific">Sheuella amnicola</name>
    <dbReference type="NCBI Taxonomy" id="2707330"/>
    <lineage>
        <taxon>Bacteria</taxon>
        <taxon>Pseudomonadati</taxon>
        <taxon>Pseudomonadota</taxon>
        <taxon>Betaproteobacteria</taxon>
        <taxon>Burkholderiales</taxon>
        <taxon>Alcaligenaceae</taxon>
        <taxon>Sheuella</taxon>
    </lineage>
</organism>
<reference evidence="2" key="1">
    <citation type="submission" date="2020-02" db="EMBL/GenBank/DDBJ databases">
        <authorList>
            <person name="Chen W.-M."/>
        </authorList>
    </citation>
    <scope>NUCLEOTIDE SEQUENCE</scope>
    <source>
        <strain evidence="2">NBD-18</strain>
    </source>
</reference>
<feature type="compositionally biased region" description="Low complexity" evidence="1">
    <location>
        <begin position="139"/>
        <end position="153"/>
    </location>
</feature>
<accession>A0A6B2QWZ3</accession>
<feature type="region of interest" description="Disordered" evidence="1">
    <location>
        <begin position="200"/>
        <end position="264"/>
    </location>
</feature>
<dbReference type="AlphaFoldDB" id="A0A6B2QWZ3"/>
<dbReference type="EMBL" id="JAAGRN010000001">
    <property type="protein sequence ID" value="NDY81649.1"/>
    <property type="molecule type" value="Genomic_DNA"/>
</dbReference>
<evidence type="ECO:0000256" key="1">
    <source>
        <dbReference type="SAM" id="MobiDB-lite"/>
    </source>
</evidence>
<protein>
    <submittedName>
        <fullName evidence="2">DUF2076 domain-containing protein</fullName>
    </submittedName>
</protein>
<proteinExistence type="predicted"/>
<feature type="region of interest" description="Disordered" evidence="1">
    <location>
        <begin position="95"/>
        <end position="162"/>
    </location>
</feature>
<feature type="compositionally biased region" description="Low complexity" evidence="1">
    <location>
        <begin position="200"/>
        <end position="213"/>
    </location>
</feature>
<name>A0A6B2QWZ3_9BURK</name>
<feature type="compositionally biased region" description="Low complexity" evidence="1">
    <location>
        <begin position="103"/>
        <end position="127"/>
    </location>
</feature>
<sequence length="264" mass="26882">MNSQERDALNLFLEQMVQARPGPKDQEAETLIRSAMEKQPDSGYLLVQRAMQFDLLLQQAQSRMTDMQAEIDQLKKKIDKPVDKSAETSFLGDVHAWGRTSPTGPTSVVASSGSTSSGSGMVPSASATGPAPVNQTLRASGAAAATAPSAPSAQPAPAPVSAPSTWGSGFLGSVATTAAGVVAGSFLYHGIQNLMSSNHGASASNASNASNASPGGRESSGGTDWDQSVAPSSGHVYTAYVDNDVVDESGSDMDGGFGDGGDGE</sequence>
<gene>
    <name evidence="2" type="ORF">G3I67_00240</name>
</gene>
<feature type="compositionally biased region" description="Polar residues" evidence="1">
    <location>
        <begin position="220"/>
        <end position="231"/>
    </location>
</feature>
<dbReference type="InterPro" id="IPR018648">
    <property type="entry name" value="DUF2076"/>
</dbReference>
<dbReference type="RefSeq" id="WP_163650958.1">
    <property type="nucleotide sequence ID" value="NZ_JAAGRN010000001.1"/>
</dbReference>
<feature type="compositionally biased region" description="Gly residues" evidence="1">
    <location>
        <begin position="253"/>
        <end position="264"/>
    </location>
</feature>
<comment type="caution">
    <text evidence="2">The sequence shown here is derived from an EMBL/GenBank/DDBJ whole genome shotgun (WGS) entry which is preliminary data.</text>
</comment>